<protein>
    <submittedName>
        <fullName evidence="1">Putative secreted protein</fullName>
    </submittedName>
</protein>
<name>A0A6M2E0S0_9ACAR</name>
<accession>A0A6M2E0S0</accession>
<evidence type="ECO:0000313" key="1">
    <source>
        <dbReference type="EMBL" id="NOV51984.1"/>
    </source>
</evidence>
<proteinExistence type="predicted"/>
<sequence length="72" mass="8238">MMVVSFFYDKLLKLSLSCLLIIILSHMQGSTWCTASKGCLMRRPLLKVNGCLITGLAKGRHFYICICIFLWH</sequence>
<reference evidence="1" key="1">
    <citation type="submission" date="2019-12" db="EMBL/GenBank/DDBJ databases">
        <title>The sialotranscriptome of the gopher-tortoise tick, Amblyomma tuberculatum.</title>
        <authorList>
            <person name="Karim S."/>
            <person name="Andersen J."/>
            <person name="Kumar D."/>
            <person name="Adamson S."/>
            <person name="Ennen J."/>
            <person name="Qualis C.P."/>
            <person name="Ribeiro J.M.C."/>
        </authorList>
    </citation>
    <scope>NUCLEOTIDE SEQUENCE</scope>
    <source>
        <strain evidence="1">Removed</strain>
        <tissue evidence="1">Salivary glands</tissue>
    </source>
</reference>
<dbReference type="EMBL" id="GIDH01000041">
    <property type="protein sequence ID" value="NOV51984.1"/>
    <property type="molecule type" value="Transcribed_RNA"/>
</dbReference>
<organism evidence="1">
    <name type="scientific">Amblyomma tuberculatum</name>
    <dbReference type="NCBI Taxonomy" id="48802"/>
    <lineage>
        <taxon>Eukaryota</taxon>
        <taxon>Metazoa</taxon>
        <taxon>Ecdysozoa</taxon>
        <taxon>Arthropoda</taxon>
        <taxon>Chelicerata</taxon>
        <taxon>Arachnida</taxon>
        <taxon>Acari</taxon>
        <taxon>Parasitiformes</taxon>
        <taxon>Ixodida</taxon>
        <taxon>Ixodoidea</taxon>
        <taxon>Ixodidae</taxon>
        <taxon>Amblyomminae</taxon>
        <taxon>Amblyomma</taxon>
    </lineage>
</organism>
<dbReference type="AlphaFoldDB" id="A0A6M2E0S0"/>